<name>A0ABZ2I7Q2_9CAUL</name>
<dbReference type="Gene3D" id="3.40.30.10">
    <property type="entry name" value="Glutaredoxin"/>
    <property type="match status" value="1"/>
</dbReference>
<protein>
    <submittedName>
        <fullName evidence="9">DsbA family protein</fullName>
    </submittedName>
</protein>
<dbReference type="PANTHER" id="PTHR13887">
    <property type="entry name" value="GLUTATHIONE S-TRANSFERASE KAPPA"/>
    <property type="match status" value="1"/>
</dbReference>
<keyword evidence="5" id="KW-1015">Disulfide bond</keyword>
<keyword evidence="3 7" id="KW-0732">Signal</keyword>
<evidence type="ECO:0000259" key="8">
    <source>
        <dbReference type="PROSITE" id="PS51352"/>
    </source>
</evidence>
<evidence type="ECO:0000256" key="3">
    <source>
        <dbReference type="ARBA" id="ARBA00022729"/>
    </source>
</evidence>
<accession>A0ABZ2I7Q2</accession>
<feature type="domain" description="Thioredoxin" evidence="8">
    <location>
        <begin position="7"/>
        <end position="215"/>
    </location>
</feature>
<dbReference type="CDD" id="cd03023">
    <property type="entry name" value="DsbA_Com1_like"/>
    <property type="match status" value="1"/>
</dbReference>
<dbReference type="SUPFAM" id="SSF52833">
    <property type="entry name" value="Thioredoxin-like"/>
    <property type="match status" value="1"/>
</dbReference>
<proteinExistence type="inferred from homology"/>
<dbReference type="InterPro" id="IPR036249">
    <property type="entry name" value="Thioredoxin-like_sf"/>
</dbReference>
<dbReference type="RefSeq" id="WP_338575528.1">
    <property type="nucleotide sequence ID" value="NZ_CP146369.1"/>
</dbReference>
<dbReference type="Pfam" id="PF13462">
    <property type="entry name" value="Thioredoxin_4"/>
    <property type="match status" value="1"/>
</dbReference>
<dbReference type="InterPro" id="IPR013766">
    <property type="entry name" value="Thioredoxin_domain"/>
</dbReference>
<evidence type="ECO:0000313" key="9">
    <source>
        <dbReference type="EMBL" id="WWT53655.1"/>
    </source>
</evidence>
<dbReference type="PANTHER" id="PTHR13887:SF14">
    <property type="entry name" value="DISULFIDE BOND FORMATION PROTEIN D"/>
    <property type="match status" value="1"/>
</dbReference>
<keyword evidence="10" id="KW-1185">Reference proteome</keyword>
<evidence type="ECO:0000256" key="2">
    <source>
        <dbReference type="ARBA" id="ARBA00005791"/>
    </source>
</evidence>
<keyword evidence="6" id="KW-0676">Redox-active center</keyword>
<evidence type="ECO:0000256" key="6">
    <source>
        <dbReference type="ARBA" id="ARBA00023284"/>
    </source>
</evidence>
<dbReference type="PROSITE" id="PS51352">
    <property type="entry name" value="THIOREDOXIN_2"/>
    <property type="match status" value="1"/>
</dbReference>
<dbReference type="Proteomes" id="UP001363460">
    <property type="component" value="Chromosome"/>
</dbReference>
<comment type="function">
    <text evidence="1">May be required for disulfide bond formation in some proteins.</text>
</comment>
<comment type="similarity">
    <text evidence="2">Belongs to the thioredoxin family. DsbA subfamily.</text>
</comment>
<reference evidence="9 10" key="1">
    <citation type="submission" date="2024-02" db="EMBL/GenBank/DDBJ databases">
        <title>Distribution and functional of Brevundimonas-related endobacteria within Verticillium dahliae.</title>
        <authorList>
            <person name="Zeng H."/>
        </authorList>
    </citation>
    <scope>NUCLEOTIDE SEQUENCE [LARGE SCALE GENOMIC DNA]</scope>
    <source>
        <strain evidence="9 10">TRM 44200</strain>
    </source>
</reference>
<evidence type="ECO:0000256" key="5">
    <source>
        <dbReference type="ARBA" id="ARBA00023157"/>
    </source>
</evidence>
<sequence>MIRKFVPALAAAAAALAACSPADADNGAAGTAVVQDMPPIARTGFDDLLHNPATPFLGAENADVTIIGYVDYNCPYCKKMYVEIDEVLKADPKLRVLYKDWAIFGAVSENAARSALAAGYQGKYHAVHAAFMKHPSRVTDDEIRRLLQGAGVDLARLDQDLASHRAEIDDVLMLNMQEAMAMGLQGTPAFIINGYLIPGGMPRAQLEAIIARLRTGQPLR</sequence>
<feature type="signal peptide" evidence="7">
    <location>
        <begin position="1"/>
        <end position="24"/>
    </location>
</feature>
<dbReference type="PROSITE" id="PS51257">
    <property type="entry name" value="PROKAR_LIPOPROTEIN"/>
    <property type="match status" value="1"/>
</dbReference>
<organism evidence="9 10">
    <name type="scientific">Brevundimonas olei</name>
    <dbReference type="NCBI Taxonomy" id="657642"/>
    <lineage>
        <taxon>Bacteria</taxon>
        <taxon>Pseudomonadati</taxon>
        <taxon>Pseudomonadota</taxon>
        <taxon>Alphaproteobacteria</taxon>
        <taxon>Caulobacterales</taxon>
        <taxon>Caulobacteraceae</taxon>
        <taxon>Brevundimonas</taxon>
    </lineage>
</organism>
<keyword evidence="4" id="KW-0560">Oxidoreductase</keyword>
<evidence type="ECO:0000256" key="7">
    <source>
        <dbReference type="SAM" id="SignalP"/>
    </source>
</evidence>
<gene>
    <name evidence="9" type="ORF">V8J38_10330</name>
</gene>
<dbReference type="EMBL" id="CP146369">
    <property type="protein sequence ID" value="WWT53655.1"/>
    <property type="molecule type" value="Genomic_DNA"/>
</dbReference>
<evidence type="ECO:0000256" key="1">
    <source>
        <dbReference type="ARBA" id="ARBA00003565"/>
    </source>
</evidence>
<evidence type="ECO:0000256" key="4">
    <source>
        <dbReference type="ARBA" id="ARBA00023002"/>
    </source>
</evidence>
<dbReference type="InterPro" id="IPR012336">
    <property type="entry name" value="Thioredoxin-like_fold"/>
</dbReference>
<feature type="chain" id="PRO_5046174415" evidence="7">
    <location>
        <begin position="25"/>
        <end position="220"/>
    </location>
</feature>
<evidence type="ECO:0000313" key="10">
    <source>
        <dbReference type="Proteomes" id="UP001363460"/>
    </source>
</evidence>